<dbReference type="GO" id="GO:0016020">
    <property type="term" value="C:membrane"/>
    <property type="evidence" value="ECO:0007669"/>
    <property type="project" value="UniProtKB-SubCell"/>
</dbReference>
<evidence type="ECO:0000313" key="7">
    <source>
        <dbReference type="EMBL" id="KJV63314.1"/>
    </source>
</evidence>
<evidence type="ECO:0000256" key="5">
    <source>
        <dbReference type="ARBA" id="ARBA00023136"/>
    </source>
</evidence>
<dbReference type="AlphaFoldDB" id="A0A0F3N8Q9"/>
<feature type="transmembrane region" description="Helical" evidence="6">
    <location>
        <begin position="254"/>
        <end position="279"/>
    </location>
</feature>
<keyword evidence="5 6" id="KW-0472">Membrane</keyword>
<keyword evidence="3 6" id="KW-0812">Transmembrane</keyword>
<dbReference type="Proteomes" id="UP000033546">
    <property type="component" value="Unassembled WGS sequence"/>
</dbReference>
<dbReference type="EMBL" id="LANU01000003">
    <property type="protein sequence ID" value="KJV63314.1"/>
    <property type="molecule type" value="Genomic_DNA"/>
</dbReference>
<evidence type="ECO:0000256" key="6">
    <source>
        <dbReference type="SAM" id="Phobius"/>
    </source>
</evidence>
<evidence type="ECO:0000256" key="3">
    <source>
        <dbReference type="ARBA" id="ARBA00022692"/>
    </source>
</evidence>
<evidence type="ECO:0000256" key="4">
    <source>
        <dbReference type="ARBA" id="ARBA00022989"/>
    </source>
</evidence>
<accession>A0A0F3N8Q9</accession>
<feature type="transmembrane region" description="Helical" evidence="6">
    <location>
        <begin position="161"/>
        <end position="190"/>
    </location>
</feature>
<feature type="transmembrane region" description="Helical" evidence="6">
    <location>
        <begin position="66"/>
        <end position="87"/>
    </location>
</feature>
<feature type="transmembrane region" description="Helical" evidence="6">
    <location>
        <begin position="231"/>
        <end position="248"/>
    </location>
</feature>
<dbReference type="InterPro" id="IPR002549">
    <property type="entry name" value="AI-2E-like"/>
</dbReference>
<gene>
    <name evidence="7" type="ORF">EMUCRT_0763</name>
</gene>
<feature type="transmembrane region" description="Helical" evidence="6">
    <location>
        <begin position="12"/>
        <end position="45"/>
    </location>
</feature>
<name>A0A0F3N8Q9_9RICK</name>
<protein>
    <recommendedName>
        <fullName evidence="9">AI-2E family transporter</fullName>
    </recommendedName>
</protein>
<dbReference type="PANTHER" id="PTHR21716">
    <property type="entry name" value="TRANSMEMBRANE PROTEIN"/>
    <property type="match status" value="1"/>
</dbReference>
<sequence length="372" mass="41729">MNCQFSKLVNKYITHGIIILVCVLIVFIIKPVLAPCCTAAVMAYLLNPLVDKLQRCKLSRRLSVSIILLSSLCIIVAFLVSFIPIAYSQLLSLVKFLIEQIPLIHKDSIISLLQKYNIVDYEEISNAIKLPRSSFENLLHYENIKPLMGILESLLKNLDDIFFGAINSSISISYTVSIILVTPLLLFYILCNWPSIIEHTNALVPIKYQSAAKLYAEKIDHVISAYIRGQLSVCFIMAVYYIMCFSLIKLKYFLIIGFISGIMTFIPYVGPIFCAILGLITTMLQFNSWTVCGIVLAMFVIGQLVESNIITPLLIGKRVDIHPIWIIIGMITCGSQIGFTGILLSIPITVIVGVFVKAFITHYMSSKFYNDT</sequence>
<dbReference type="PANTHER" id="PTHR21716:SF64">
    <property type="entry name" value="AI-2 TRANSPORT PROTEIN TQSA"/>
    <property type="match status" value="1"/>
</dbReference>
<comment type="similarity">
    <text evidence="2">Belongs to the autoinducer-2 exporter (AI-2E) (TC 2.A.86) family.</text>
</comment>
<dbReference type="Pfam" id="PF01594">
    <property type="entry name" value="AI-2E_transport"/>
    <property type="match status" value="1"/>
</dbReference>
<proteinExistence type="inferred from homology"/>
<evidence type="ECO:0000256" key="2">
    <source>
        <dbReference type="ARBA" id="ARBA00009773"/>
    </source>
</evidence>
<feature type="transmembrane region" description="Helical" evidence="6">
    <location>
        <begin position="286"/>
        <end position="305"/>
    </location>
</feature>
<keyword evidence="4 6" id="KW-1133">Transmembrane helix</keyword>
<dbReference type="GO" id="GO:0055085">
    <property type="term" value="P:transmembrane transport"/>
    <property type="evidence" value="ECO:0007669"/>
    <property type="project" value="TreeGrafter"/>
</dbReference>
<evidence type="ECO:0000256" key="1">
    <source>
        <dbReference type="ARBA" id="ARBA00004141"/>
    </source>
</evidence>
<reference evidence="7 8" key="1">
    <citation type="submission" date="2015-02" db="EMBL/GenBank/DDBJ databases">
        <title>Genome Sequencing of Rickettsiales.</title>
        <authorList>
            <person name="Daugherty S.C."/>
            <person name="Su Q."/>
            <person name="Abolude K."/>
            <person name="Beier-Sexton M."/>
            <person name="Carlyon J.A."/>
            <person name="Carter R."/>
            <person name="Day N.P."/>
            <person name="Dumler S.J."/>
            <person name="Dyachenko V."/>
            <person name="Godinez A."/>
            <person name="Kurtti T.J."/>
            <person name="Lichay M."/>
            <person name="Mullins K.E."/>
            <person name="Ott S."/>
            <person name="Pappas-Brown V."/>
            <person name="Paris D.H."/>
            <person name="Patel P."/>
            <person name="Richards A.L."/>
            <person name="Sadzewicz L."/>
            <person name="Sears K."/>
            <person name="Seidman D."/>
            <person name="Sengamalay N."/>
            <person name="Stenos J."/>
            <person name="Tallon L.J."/>
            <person name="Vincent G."/>
            <person name="Fraser C.M."/>
            <person name="Munderloh U."/>
            <person name="Dunning-Hotopp J.C."/>
        </authorList>
    </citation>
    <scope>NUCLEOTIDE SEQUENCE [LARGE SCALE GENOMIC DNA]</scope>
    <source>
        <strain evidence="7 8">EmCRT</strain>
    </source>
</reference>
<comment type="caution">
    <text evidence="7">The sequence shown here is derived from an EMBL/GenBank/DDBJ whole genome shotgun (WGS) entry which is preliminary data.</text>
</comment>
<organism evidence="7 8">
    <name type="scientific">Ehrlichia cf. muris str. EmCRT</name>
    <dbReference type="NCBI Taxonomy" id="1359167"/>
    <lineage>
        <taxon>Bacteria</taxon>
        <taxon>Pseudomonadati</taxon>
        <taxon>Pseudomonadota</taxon>
        <taxon>Alphaproteobacteria</taxon>
        <taxon>Rickettsiales</taxon>
        <taxon>Anaplasmataceae</taxon>
        <taxon>Ehrlichia</taxon>
    </lineage>
</organism>
<evidence type="ECO:0008006" key="9">
    <source>
        <dbReference type="Google" id="ProtNLM"/>
    </source>
</evidence>
<feature type="transmembrane region" description="Helical" evidence="6">
    <location>
        <begin position="325"/>
        <end position="356"/>
    </location>
</feature>
<comment type="subcellular location">
    <subcellularLocation>
        <location evidence="1">Membrane</location>
        <topology evidence="1">Multi-pass membrane protein</topology>
    </subcellularLocation>
</comment>
<dbReference type="PATRIC" id="fig|1359167.3.peg.734"/>
<evidence type="ECO:0000313" key="8">
    <source>
        <dbReference type="Proteomes" id="UP000033546"/>
    </source>
</evidence>